<accession>A0ABD2W9X3</accession>
<proteinExistence type="predicted"/>
<evidence type="ECO:0000256" key="1">
    <source>
        <dbReference type="SAM" id="MobiDB-lite"/>
    </source>
</evidence>
<evidence type="ECO:0000313" key="3">
    <source>
        <dbReference type="Proteomes" id="UP001627154"/>
    </source>
</evidence>
<feature type="region of interest" description="Disordered" evidence="1">
    <location>
        <begin position="249"/>
        <end position="272"/>
    </location>
</feature>
<gene>
    <name evidence="2" type="ORF">TKK_015244</name>
</gene>
<dbReference type="Proteomes" id="UP001627154">
    <property type="component" value="Unassembled WGS sequence"/>
</dbReference>
<evidence type="ECO:0000313" key="2">
    <source>
        <dbReference type="EMBL" id="KAL3389887.1"/>
    </source>
</evidence>
<dbReference type="AlphaFoldDB" id="A0ABD2W9X3"/>
<name>A0ABD2W9X3_9HYME</name>
<protein>
    <recommendedName>
        <fullName evidence="4">Retrotransposon gag domain-containing protein</fullName>
    </recommendedName>
</protein>
<organism evidence="2 3">
    <name type="scientific">Trichogramma kaykai</name>
    <dbReference type="NCBI Taxonomy" id="54128"/>
    <lineage>
        <taxon>Eukaryota</taxon>
        <taxon>Metazoa</taxon>
        <taxon>Ecdysozoa</taxon>
        <taxon>Arthropoda</taxon>
        <taxon>Hexapoda</taxon>
        <taxon>Insecta</taxon>
        <taxon>Pterygota</taxon>
        <taxon>Neoptera</taxon>
        <taxon>Endopterygota</taxon>
        <taxon>Hymenoptera</taxon>
        <taxon>Apocrita</taxon>
        <taxon>Proctotrupomorpha</taxon>
        <taxon>Chalcidoidea</taxon>
        <taxon>Trichogrammatidae</taxon>
        <taxon>Trichogramma</taxon>
    </lineage>
</organism>
<keyword evidence="3" id="KW-1185">Reference proteome</keyword>
<reference evidence="2 3" key="1">
    <citation type="journal article" date="2024" name="bioRxiv">
        <title>A reference genome for Trichogramma kaykai: A tiny desert-dwelling parasitoid wasp with competing sex-ratio distorters.</title>
        <authorList>
            <person name="Culotta J."/>
            <person name="Lindsey A.R."/>
        </authorList>
    </citation>
    <scope>NUCLEOTIDE SEQUENCE [LARGE SCALE GENOMIC DNA]</scope>
    <source>
        <strain evidence="2 3">KSX58</strain>
    </source>
</reference>
<evidence type="ECO:0008006" key="4">
    <source>
        <dbReference type="Google" id="ProtNLM"/>
    </source>
</evidence>
<dbReference type="EMBL" id="JBJJXI010000122">
    <property type="protein sequence ID" value="KAL3389887.1"/>
    <property type="molecule type" value="Genomic_DNA"/>
</dbReference>
<sequence>MPMFLRHLMSKLQGKAKRSIYRKEFLNLDALMKHLKQRFAAHNTYTYYNHLLQTARMKQGETVHDFFEHINVLLGGAEAALNEEVGDAYHVNMLTPLLNTALDMFIKGLPADICRAVDSTRSRTLELALEEAVRLEKRMAANIIPDTHAQRNSRETGFRQREPTMERAYYPSEDTRPHPRANYVPFIGYITETRPYKCPDGTLEYDPSRNEYVYLEDFPREYYPQEGEGDEEANRPWVGYIAPKPPGILQGAPPNYYDSPPSHYTYSRQEYE</sequence>
<feature type="compositionally biased region" description="Polar residues" evidence="1">
    <location>
        <begin position="262"/>
        <end position="272"/>
    </location>
</feature>
<comment type="caution">
    <text evidence="2">The sequence shown here is derived from an EMBL/GenBank/DDBJ whole genome shotgun (WGS) entry which is preliminary data.</text>
</comment>